<evidence type="ECO:0000313" key="3">
    <source>
        <dbReference type="Proteomes" id="UP000002969"/>
    </source>
</evidence>
<name>A0ABN0AU30_CHRGE</name>
<protein>
    <recommendedName>
        <fullName evidence="4">Copper resistance protein NlpE</fullName>
    </recommendedName>
</protein>
<keyword evidence="3" id="KW-1185">Reference proteome</keyword>
<accession>A0ABN0AU30</accession>
<comment type="caution">
    <text evidence="2">The sequence shown here is derived from an EMBL/GenBank/DDBJ whole genome shotgun (WGS) entry which is preliminary data.</text>
</comment>
<dbReference type="Gene3D" id="2.40.128.640">
    <property type="match status" value="1"/>
</dbReference>
<evidence type="ECO:0000256" key="1">
    <source>
        <dbReference type="SAM" id="Phobius"/>
    </source>
</evidence>
<sequence length="187" mass="20283">MLNALLAQFLLIGSIFIIKNILKSIIMMKSKMLILGMGAALFLASCSKKETTETTATTDSAATVQPTATDSITKATPTAAGDTSENALDWAGTYEATVPCADCPGIKTSLTLNNDKTFSITEEYLERNSKNQDKGSFTWDATGSIIILKGKSANYKYKVGENMLIQLDMEGKEIDGPNKDLYVFKKK</sequence>
<keyword evidence="1" id="KW-0472">Membrane</keyword>
<feature type="transmembrane region" description="Helical" evidence="1">
    <location>
        <begin position="6"/>
        <end position="22"/>
    </location>
</feature>
<reference evidence="2" key="1">
    <citation type="submission" date="2010-06" db="EMBL/GenBank/DDBJ databases">
        <authorList>
            <person name="Muzny D."/>
            <person name="Qin X."/>
            <person name="Buhay C."/>
            <person name="Dugan-Rocha S."/>
            <person name="Ding Y."/>
            <person name="Chen G."/>
            <person name="Hawes A."/>
            <person name="Holder M."/>
            <person name="Jhangiani S."/>
            <person name="Johnson A."/>
            <person name="Khan Z."/>
            <person name="Li Z."/>
            <person name="Liu W."/>
            <person name="Liu X."/>
            <person name="Perez L."/>
            <person name="Shen H."/>
            <person name="Wang Q."/>
            <person name="Watt J."/>
            <person name="Xi L."/>
            <person name="Xin Y."/>
            <person name="Zhou J."/>
            <person name="Deng J."/>
            <person name="Jiang H."/>
            <person name="Liu Y."/>
            <person name="Qu J."/>
            <person name="Song X.-Z."/>
            <person name="Zhang L."/>
            <person name="Villasana D."/>
            <person name="Johnson A."/>
            <person name="Liu J."/>
            <person name="Liyanage D."/>
            <person name="Lorensuhewa L."/>
            <person name="Robinson T."/>
            <person name="Song A."/>
            <person name="Song B.-B."/>
            <person name="Dinh H."/>
            <person name="Thornton R."/>
            <person name="Coyle M."/>
            <person name="Francisco L."/>
            <person name="Jackson L."/>
            <person name="Javaid M."/>
            <person name="Korchina V."/>
            <person name="Kovar C."/>
            <person name="Mata R."/>
            <person name="Mathew T."/>
            <person name="Ngo R."/>
            <person name="Nguyen L."/>
            <person name="Nguyen N."/>
            <person name="Okwuonu G."/>
            <person name="Ongeri F."/>
            <person name="Pham C."/>
            <person name="Simmons D."/>
            <person name="Wilczek-Boney K."/>
            <person name="Hale W."/>
            <person name="Jakkamsetti A."/>
            <person name="Pham P."/>
            <person name="Ruth R."/>
            <person name="San Lucas F."/>
            <person name="Warren J."/>
            <person name="Zhang J."/>
            <person name="Zhao Z."/>
            <person name="Zhou C."/>
            <person name="Zhu D."/>
            <person name="Lee S."/>
            <person name="Bess C."/>
            <person name="Blankenburg K."/>
            <person name="Forbes L."/>
            <person name="Fu Q."/>
            <person name="Gubbala S."/>
            <person name="Hirani K."/>
            <person name="Jayaseelan J.C."/>
            <person name="Lara F."/>
            <person name="Munidasa M."/>
            <person name="Palculict T."/>
            <person name="Patil S."/>
            <person name="Pu L.-L."/>
            <person name="Saada N."/>
            <person name="Tang L."/>
            <person name="Weissenberger G."/>
            <person name="Zhu Y."/>
            <person name="Hemphill L."/>
            <person name="Shang Y."/>
            <person name="Youmans B."/>
            <person name="Ayvaz T."/>
            <person name="Ross M."/>
            <person name="Santibanez J."/>
            <person name="Aqrawi P."/>
            <person name="Gross S."/>
            <person name="Joshi V."/>
            <person name="Fowler G."/>
            <person name="Nazareth L."/>
            <person name="Reid J."/>
            <person name="Worley K."/>
            <person name="Petrosino J."/>
            <person name="Highlander S."/>
            <person name="Gibbs R."/>
        </authorList>
    </citation>
    <scope>NUCLEOTIDE SEQUENCE [LARGE SCALE GENOMIC DNA]</scope>
    <source>
        <strain evidence="2">ATCC 35910</strain>
    </source>
</reference>
<dbReference type="InterPro" id="IPR007298">
    <property type="entry name" value="Cu-R_lipoprotein_NlpE"/>
</dbReference>
<proteinExistence type="predicted"/>
<gene>
    <name evidence="2" type="ORF">HMPREF0204_11198</name>
</gene>
<organism evidence="2 3">
    <name type="scientific">Chryseobacterium gleum ATCC 35910</name>
    <dbReference type="NCBI Taxonomy" id="525257"/>
    <lineage>
        <taxon>Bacteria</taxon>
        <taxon>Pseudomonadati</taxon>
        <taxon>Bacteroidota</taxon>
        <taxon>Flavobacteriia</taxon>
        <taxon>Flavobacteriales</taxon>
        <taxon>Weeksellaceae</taxon>
        <taxon>Chryseobacterium group</taxon>
        <taxon>Chryseobacterium</taxon>
    </lineage>
</organism>
<evidence type="ECO:0000313" key="2">
    <source>
        <dbReference type="EMBL" id="EFK36641.1"/>
    </source>
</evidence>
<dbReference type="EMBL" id="ACKQ02000004">
    <property type="protein sequence ID" value="EFK36641.1"/>
    <property type="molecule type" value="Genomic_DNA"/>
</dbReference>
<keyword evidence="1" id="KW-0812">Transmembrane</keyword>
<dbReference type="Proteomes" id="UP000002969">
    <property type="component" value="Unassembled WGS sequence"/>
</dbReference>
<dbReference type="Pfam" id="PF04170">
    <property type="entry name" value="NlpE"/>
    <property type="match status" value="1"/>
</dbReference>
<evidence type="ECO:0008006" key="4">
    <source>
        <dbReference type="Google" id="ProtNLM"/>
    </source>
</evidence>
<keyword evidence="1" id="KW-1133">Transmembrane helix</keyword>